<dbReference type="STRING" id="757424.Hsero_2910"/>
<dbReference type="Gene3D" id="3.30.420.10">
    <property type="entry name" value="Ribonuclease H-like superfamily/Ribonuclease H"/>
    <property type="match status" value="1"/>
</dbReference>
<dbReference type="InterPro" id="IPR009057">
    <property type="entry name" value="Homeodomain-like_sf"/>
</dbReference>
<dbReference type="eggNOG" id="COG2801">
    <property type="taxonomic scope" value="Bacteria"/>
</dbReference>
<dbReference type="HOGENOM" id="CLU_027402_31_0_4"/>
<dbReference type="AlphaFoldDB" id="D8IZR0"/>
<gene>
    <name evidence="3" type="primary">tnpA</name>
    <name evidence="3" type="ordered locus">Hsero_2910</name>
</gene>
<dbReference type="eggNOG" id="COG2963">
    <property type="taxonomic scope" value="Bacteria"/>
</dbReference>
<feature type="compositionally biased region" description="Polar residues" evidence="1">
    <location>
        <begin position="349"/>
        <end position="360"/>
    </location>
</feature>
<feature type="region of interest" description="Disordered" evidence="1">
    <location>
        <begin position="341"/>
        <end position="367"/>
    </location>
</feature>
<dbReference type="SUPFAM" id="SSF53098">
    <property type="entry name" value="Ribonuclease H-like"/>
    <property type="match status" value="1"/>
</dbReference>
<dbReference type="Pfam" id="PF13276">
    <property type="entry name" value="HTH_21"/>
    <property type="match status" value="1"/>
</dbReference>
<evidence type="ECO:0000256" key="1">
    <source>
        <dbReference type="SAM" id="MobiDB-lite"/>
    </source>
</evidence>
<keyword evidence="4" id="KW-1185">Reference proteome</keyword>
<name>D8IZR0_HERSS</name>
<dbReference type="InterPro" id="IPR048020">
    <property type="entry name" value="Transpos_IS3"/>
</dbReference>
<dbReference type="GO" id="GO:0006313">
    <property type="term" value="P:DNA transposition"/>
    <property type="evidence" value="ECO:0007669"/>
    <property type="project" value="InterPro"/>
</dbReference>
<dbReference type="Pfam" id="PF01527">
    <property type="entry name" value="HTH_Tnp_1"/>
    <property type="match status" value="1"/>
</dbReference>
<organism evidence="3 4">
    <name type="scientific">Herbaspirillum seropedicae (strain SmR1)</name>
    <dbReference type="NCBI Taxonomy" id="757424"/>
    <lineage>
        <taxon>Bacteria</taxon>
        <taxon>Pseudomonadati</taxon>
        <taxon>Pseudomonadota</taxon>
        <taxon>Betaproteobacteria</taxon>
        <taxon>Burkholderiales</taxon>
        <taxon>Oxalobacteraceae</taxon>
        <taxon>Herbaspirillum</taxon>
    </lineage>
</organism>
<dbReference type="InterPro" id="IPR012337">
    <property type="entry name" value="RNaseH-like_sf"/>
</dbReference>
<dbReference type="InterPro" id="IPR001584">
    <property type="entry name" value="Integrase_cat-core"/>
</dbReference>
<dbReference type="KEGG" id="hse:Hsero_2910"/>
<dbReference type="GO" id="GO:0015074">
    <property type="term" value="P:DNA integration"/>
    <property type="evidence" value="ECO:0007669"/>
    <property type="project" value="InterPro"/>
</dbReference>
<proteinExistence type="predicted"/>
<reference evidence="3 4" key="1">
    <citation type="submission" date="2010-04" db="EMBL/GenBank/DDBJ databases">
        <title>The genome of Herbaspirillum seropedicae SmR1, an endophytic, nitrogen-fixing, plant-growth promoting beta-Proteobacteria.</title>
        <authorList>
            <person name="Pedrosa F.O."/>
            <person name="Monteiro R.A."/>
            <person name="Wassem R."/>
            <person name="Cruz L.M."/>
            <person name="Ayub R.A."/>
            <person name="Colauto N.B."/>
            <person name="Fernandez M.A."/>
            <person name="Fungaro M.H.P."/>
            <person name="Grisard E.C."/>
            <person name="Hungria M."/>
            <person name="Madeira H.M.F."/>
            <person name="Nodari R.O."/>
            <person name="Osaku C.A."/>
            <person name="Petzl-Erler M.L."/>
            <person name="Terenzi H."/>
            <person name="Vieira L.G.E."/>
            <person name="Almeida M.I.M."/>
            <person name="Alves L.R."/>
            <person name="Arantes O.M.N."/>
            <person name="Balsanelli E."/>
            <person name="Barcellos F.G."/>
            <person name="Baura V.A."/>
            <person name="Binde D.R."/>
            <person name="Campo R.J."/>
            <person name="Chubatsu L.S."/>
            <person name="Chueire L.M.O."/>
            <person name="Ciferri R.R."/>
            <person name="Correa L.C."/>
            <person name="da Conceicao Silva J.L."/>
            <person name="Dabul A.N.G."/>
            <person name="Dambros B.P."/>
            <person name="Faoro H."/>
            <person name="Favetti A."/>
            <person name="Friedermann G."/>
            <person name="Furlaneto M.C."/>
            <person name="Gasques L.S."/>
            <person name="Gimenes C.C.T."/>
            <person name="Gioppo N.M.R."/>
            <person name="Glienke-Blanco C."/>
            <person name="Godoy L.P."/>
            <person name="Guerra M.P."/>
            <person name="Karp S."/>
            <person name="Kava-Cordeiro V."/>
            <person name="Margarido V.P."/>
            <person name="Mathioni S.M."/>
            <person name="Menck-Soares M.A."/>
            <person name="Murace N.K."/>
            <person name="Nicolas M.F."/>
            <person name="Oliveira C.E.C."/>
            <person name="Pagnan N.A.B."/>
            <person name="Pamphile J.A."/>
            <person name="Patussi E.V."/>
            <person name="Pereira L.F.P."/>
            <person name="Pereira-Ferrari L."/>
            <person name="Pinto F.G.S."/>
            <person name="Precoma C."/>
            <person name="Prioli A.J."/>
            <person name="Prioli S.M.A.P."/>
            <person name="Raittz R.T."/>
            <person name="Ramos H.J.O."/>
            <person name="Ribeiro E.M.S.F."/>
            <person name="Rigo L.U."/>
            <person name="Rocha C.L.M.S.C."/>
            <person name="Rocha S.N."/>
            <person name="Santos K."/>
            <person name="Satori D."/>
            <person name="Silva A.G."/>
            <person name="Simao R.C.G."/>
            <person name="Soares M.A.M."/>
            <person name="Souza E.M."/>
            <person name="Steffens M.B.R."/>
            <person name="Steindel M."/>
            <person name="Tadra-Sfeir M.Z."/>
            <person name="Takahashi E.K."/>
            <person name="Torres R.A."/>
            <person name="Valle J.S."/>
            <person name="Vernal J.I."/>
            <person name="Vilas-Boas L.A."/>
            <person name="Watanabe M.A.E."/>
            <person name="Weiss V.A."/>
            <person name="Yates M.A."/>
            <person name="Souza E.M."/>
        </authorList>
    </citation>
    <scope>NUCLEOTIDE SEQUENCE [LARGE SCALE GENOMIC DNA]</scope>
    <source>
        <strain evidence="3 4">SmR1</strain>
    </source>
</reference>
<protein>
    <submittedName>
        <fullName evidence="3">IS1404 transposase protein</fullName>
    </submittedName>
</protein>
<dbReference type="EMBL" id="CP002039">
    <property type="protein sequence ID" value="ADJ64400.1"/>
    <property type="molecule type" value="Genomic_DNA"/>
</dbReference>
<dbReference type="GO" id="GO:0004803">
    <property type="term" value="F:transposase activity"/>
    <property type="evidence" value="ECO:0007669"/>
    <property type="project" value="InterPro"/>
</dbReference>
<accession>D8IZR0</accession>
<dbReference type="Proteomes" id="UP000000329">
    <property type="component" value="Chromosome"/>
</dbReference>
<evidence type="ECO:0000313" key="3">
    <source>
        <dbReference type="EMBL" id="ADJ64400.1"/>
    </source>
</evidence>
<dbReference type="RefSeq" id="WP_013234873.1">
    <property type="nucleotide sequence ID" value="NC_014323.1"/>
</dbReference>
<dbReference type="PANTHER" id="PTHR47515">
    <property type="entry name" value="LOW CALCIUM RESPONSE LOCUS PROTEIN T"/>
    <property type="match status" value="1"/>
</dbReference>
<evidence type="ECO:0000313" key="4">
    <source>
        <dbReference type="Proteomes" id="UP000000329"/>
    </source>
</evidence>
<dbReference type="InterPro" id="IPR002514">
    <property type="entry name" value="Transposase_8"/>
</dbReference>
<evidence type="ECO:0000259" key="2">
    <source>
        <dbReference type="PROSITE" id="PS50994"/>
    </source>
</evidence>
<feature type="domain" description="Integrase catalytic" evidence="2">
    <location>
        <begin position="195"/>
        <end position="359"/>
    </location>
</feature>
<dbReference type="PANTHER" id="PTHR47515:SF1">
    <property type="entry name" value="BLR2054 PROTEIN"/>
    <property type="match status" value="1"/>
</dbReference>
<dbReference type="SUPFAM" id="SSF46689">
    <property type="entry name" value="Homeodomain-like"/>
    <property type="match status" value="1"/>
</dbReference>
<dbReference type="InterPro" id="IPR025948">
    <property type="entry name" value="HTH-like_dom"/>
</dbReference>
<dbReference type="Pfam" id="PF00665">
    <property type="entry name" value="rve"/>
    <property type="match status" value="1"/>
</dbReference>
<dbReference type="PROSITE" id="PS50994">
    <property type="entry name" value="INTEGRASE"/>
    <property type="match status" value="1"/>
</dbReference>
<dbReference type="GO" id="GO:0003677">
    <property type="term" value="F:DNA binding"/>
    <property type="evidence" value="ECO:0007669"/>
    <property type="project" value="InterPro"/>
</dbReference>
<dbReference type="InterPro" id="IPR036397">
    <property type="entry name" value="RNaseH_sf"/>
</dbReference>
<sequence>MKKRFTEEQIIGFLKEADSGLPVVELCRKLGFSDASYYKWKAKYGGMDVSEAKRLKALENENSQAQAFTGGCVARQCSSERRRLPKVVSPQQKREAVAVLKANWQLSERRCCGLMNISTSVLRYQARGDNNAALTERITTLAGQRRRFGYRRIHVLLLRRAGWVNVKRVYRLYFKAGLSVRRRLRKRIGMTERLPLLLPEQANYAWSMDFVHDRLADGRRIRCLNIVDDFTKESVAIEVDTSISGLRLGRVLDKVAQERPLPTMIRVDHGPEFTSLALDAWAAGRGVKLAFTQPGKPTQNAYIESFNGRFRDECLNDHLFSTLHEARYRIEAWRAQRTQRRTAQLQRQESPPKTAYQTAKSYIPPRL</sequence>
<dbReference type="NCBIfam" id="NF033516">
    <property type="entry name" value="transpos_IS3"/>
    <property type="match status" value="1"/>
</dbReference>